<reference evidence="3" key="1">
    <citation type="journal article" date="2017" name="Environ. Microbiol. Rep.">
        <title>Genetic Diversity of Marine Anaerobic Ammonium-Oxidizing Bacteria as Revealed by Genomic and Proteomic Analyses of 'Candidatus Scalindua japonica'.</title>
        <authorList>
            <person name="Oshiki M."/>
            <person name="Mizuto K."/>
            <person name="Kimura Z."/>
            <person name="Kindaichi T."/>
            <person name="Satoh H."/>
            <person name="Okabe S."/>
        </authorList>
    </citation>
    <scope>NUCLEOTIDE SEQUENCE [LARGE SCALE GENOMIC DNA]</scope>
    <source>
        <strain evidence="3">husup-a2</strain>
    </source>
</reference>
<dbReference type="EMBL" id="BAOS01000028">
    <property type="protein sequence ID" value="GAX62000.1"/>
    <property type="molecule type" value="Genomic_DNA"/>
</dbReference>
<evidence type="ECO:0000313" key="2">
    <source>
        <dbReference type="EMBL" id="GAX62000.1"/>
    </source>
</evidence>
<dbReference type="Proteomes" id="UP000218542">
    <property type="component" value="Unassembled WGS sequence"/>
</dbReference>
<proteinExistence type="predicted"/>
<protein>
    <recommendedName>
        <fullName evidence="1">Helix-turn-helix domain-containing protein</fullName>
    </recommendedName>
</protein>
<sequence length="146" mass="16655">MSNGLRDGRAFMPVNNREDYGSADYEFKNLADGDGEGDKLSLDLTPEQSALIQSNEYIESVTDGETKNIVLNMKKLGGHTFLNFHFGEVDNMKLLKTKEACSMLHVSASFLLKLVREKKIKSYKLGRLRRFSFHDILNYLTENIEK</sequence>
<comment type="caution">
    <text evidence="2">The sequence shown here is derived from an EMBL/GenBank/DDBJ whole genome shotgun (WGS) entry which is preliminary data.</text>
</comment>
<dbReference type="Pfam" id="PF12728">
    <property type="entry name" value="HTH_17"/>
    <property type="match status" value="1"/>
</dbReference>
<keyword evidence="3" id="KW-1185">Reference proteome</keyword>
<evidence type="ECO:0000313" key="3">
    <source>
        <dbReference type="Proteomes" id="UP000218542"/>
    </source>
</evidence>
<organism evidence="2 3">
    <name type="scientific">Candidatus Scalindua japonica</name>
    <dbReference type="NCBI Taxonomy" id="1284222"/>
    <lineage>
        <taxon>Bacteria</taxon>
        <taxon>Pseudomonadati</taxon>
        <taxon>Planctomycetota</taxon>
        <taxon>Candidatus Brocadiia</taxon>
        <taxon>Candidatus Brocadiales</taxon>
        <taxon>Candidatus Scalinduaceae</taxon>
        <taxon>Candidatus Scalindua</taxon>
    </lineage>
</organism>
<feature type="domain" description="Helix-turn-helix" evidence="1">
    <location>
        <begin position="94"/>
        <end position="143"/>
    </location>
</feature>
<dbReference type="GO" id="GO:0003677">
    <property type="term" value="F:DNA binding"/>
    <property type="evidence" value="ECO:0007669"/>
    <property type="project" value="InterPro"/>
</dbReference>
<dbReference type="AlphaFoldDB" id="A0A286U1H9"/>
<evidence type="ECO:0000259" key="1">
    <source>
        <dbReference type="Pfam" id="PF12728"/>
    </source>
</evidence>
<name>A0A286U1H9_9BACT</name>
<dbReference type="InterPro" id="IPR010093">
    <property type="entry name" value="SinI_DNA-bd"/>
</dbReference>
<dbReference type="NCBIfam" id="TIGR01764">
    <property type="entry name" value="excise"/>
    <property type="match status" value="1"/>
</dbReference>
<gene>
    <name evidence="2" type="ORF">SCALIN_C28_0202</name>
</gene>
<accession>A0A286U1H9</accession>
<dbReference type="InterPro" id="IPR041657">
    <property type="entry name" value="HTH_17"/>
</dbReference>